<accession>A0A397JPB5</accession>
<reference evidence="1 2" key="1">
    <citation type="submission" date="2018-08" db="EMBL/GenBank/DDBJ databases">
        <title>Genome and evolution of the arbuscular mycorrhizal fungus Diversispora epigaea (formerly Glomus versiforme) and its bacterial endosymbionts.</title>
        <authorList>
            <person name="Sun X."/>
            <person name="Fei Z."/>
            <person name="Harrison M."/>
        </authorList>
    </citation>
    <scope>NUCLEOTIDE SEQUENCE [LARGE SCALE GENOMIC DNA]</scope>
    <source>
        <strain evidence="1 2">IT104</strain>
    </source>
</reference>
<dbReference type="OrthoDB" id="2434100at2759"/>
<sequence length="88" mass="10371">MRVERFQNSLDHTHSLEERDKVKCPQIIRNLFEQEAIKNYRPPAILKKMDLSTIVKELRLKKVTNITHKVRGTLDAHLIGNPDRKQDI</sequence>
<evidence type="ECO:0000313" key="2">
    <source>
        <dbReference type="Proteomes" id="UP000266861"/>
    </source>
</evidence>
<comment type="caution">
    <text evidence="1">The sequence shown here is derived from an EMBL/GenBank/DDBJ whole genome shotgun (WGS) entry which is preliminary data.</text>
</comment>
<keyword evidence="2" id="KW-1185">Reference proteome</keyword>
<gene>
    <name evidence="1" type="ORF">Glove_41g137</name>
</gene>
<evidence type="ECO:0000313" key="1">
    <source>
        <dbReference type="EMBL" id="RHZ87034.1"/>
    </source>
</evidence>
<dbReference type="Proteomes" id="UP000266861">
    <property type="component" value="Unassembled WGS sequence"/>
</dbReference>
<name>A0A397JPB5_9GLOM</name>
<protein>
    <submittedName>
        <fullName evidence="1">Uncharacterized protein</fullName>
    </submittedName>
</protein>
<organism evidence="1 2">
    <name type="scientific">Diversispora epigaea</name>
    <dbReference type="NCBI Taxonomy" id="1348612"/>
    <lineage>
        <taxon>Eukaryota</taxon>
        <taxon>Fungi</taxon>
        <taxon>Fungi incertae sedis</taxon>
        <taxon>Mucoromycota</taxon>
        <taxon>Glomeromycotina</taxon>
        <taxon>Glomeromycetes</taxon>
        <taxon>Diversisporales</taxon>
        <taxon>Diversisporaceae</taxon>
        <taxon>Diversispora</taxon>
    </lineage>
</organism>
<dbReference type="EMBL" id="PQFF01000039">
    <property type="protein sequence ID" value="RHZ87034.1"/>
    <property type="molecule type" value="Genomic_DNA"/>
</dbReference>
<proteinExistence type="predicted"/>
<dbReference type="AlphaFoldDB" id="A0A397JPB5"/>